<dbReference type="PANTHER" id="PTHR44943:SF8">
    <property type="entry name" value="TPR REPEAT-CONTAINING PROTEIN MJ0263"/>
    <property type="match status" value="1"/>
</dbReference>
<dbReference type="RefSeq" id="WP_186976573.1">
    <property type="nucleotide sequence ID" value="NZ_JACOOH010000005.1"/>
</dbReference>
<evidence type="ECO:0000256" key="3">
    <source>
        <dbReference type="ARBA" id="ARBA00022679"/>
    </source>
</evidence>
<evidence type="ECO:0000256" key="9">
    <source>
        <dbReference type="PROSITE-ProRule" id="PRU00339"/>
    </source>
</evidence>
<dbReference type="SUPFAM" id="SSF48452">
    <property type="entry name" value="TPR-like"/>
    <property type="match status" value="1"/>
</dbReference>
<comment type="caution">
    <text evidence="12">The sequence shown here is derived from an EMBL/GenBank/DDBJ whole genome shotgun (WGS) entry which is preliminary data.</text>
</comment>
<reference evidence="12 13" key="1">
    <citation type="submission" date="2020-08" db="EMBL/GenBank/DDBJ databases">
        <title>Genome public.</title>
        <authorList>
            <person name="Liu C."/>
            <person name="Sun Q."/>
        </authorList>
    </citation>
    <scope>NUCLEOTIDE SEQUENCE [LARGE SCALE GENOMIC DNA]</scope>
    <source>
        <strain evidence="12 13">NSJ-56</strain>
    </source>
</reference>
<evidence type="ECO:0000256" key="2">
    <source>
        <dbReference type="ARBA" id="ARBA00022676"/>
    </source>
</evidence>
<feature type="transmembrane region" description="Helical" evidence="10">
    <location>
        <begin position="519"/>
        <end position="539"/>
    </location>
</feature>
<name>A0ABR7D2X1_9BACT</name>
<feature type="domain" description="ArnT-like N-terminal" evidence="11">
    <location>
        <begin position="286"/>
        <end position="436"/>
    </location>
</feature>
<feature type="transmembrane region" description="Helical" evidence="10">
    <location>
        <begin position="290"/>
        <end position="312"/>
    </location>
</feature>
<feature type="transmembrane region" description="Helical" evidence="10">
    <location>
        <begin position="369"/>
        <end position="386"/>
    </location>
</feature>
<feature type="transmembrane region" description="Helical" evidence="10">
    <location>
        <begin position="426"/>
        <end position="448"/>
    </location>
</feature>
<dbReference type="Pfam" id="PF13432">
    <property type="entry name" value="TPR_16"/>
    <property type="match status" value="1"/>
</dbReference>
<keyword evidence="4 10" id="KW-0812">Transmembrane</keyword>
<dbReference type="Pfam" id="PF02366">
    <property type="entry name" value="PMT"/>
    <property type="match status" value="1"/>
</dbReference>
<keyword evidence="8 10" id="KW-0472">Membrane</keyword>
<dbReference type="PROSITE" id="PS50005">
    <property type="entry name" value="TPR"/>
    <property type="match status" value="3"/>
</dbReference>
<evidence type="ECO:0000256" key="10">
    <source>
        <dbReference type="SAM" id="Phobius"/>
    </source>
</evidence>
<keyword evidence="2" id="KW-0328">Glycosyltransferase</keyword>
<feature type="transmembrane region" description="Helical" evidence="10">
    <location>
        <begin position="576"/>
        <end position="593"/>
    </location>
</feature>
<feature type="transmembrane region" description="Helical" evidence="10">
    <location>
        <begin position="551"/>
        <end position="569"/>
    </location>
</feature>
<accession>A0ABR7D2X1</accession>
<evidence type="ECO:0000256" key="4">
    <source>
        <dbReference type="ARBA" id="ARBA00022692"/>
    </source>
</evidence>
<feature type="transmembrane region" description="Helical" evidence="10">
    <location>
        <begin position="392"/>
        <end position="414"/>
    </location>
</feature>
<feature type="transmembrane region" description="Helical" evidence="10">
    <location>
        <begin position="492"/>
        <end position="512"/>
    </location>
</feature>
<dbReference type="InterPro" id="IPR019734">
    <property type="entry name" value="TPR_rpt"/>
</dbReference>
<keyword evidence="7 10" id="KW-1133">Transmembrane helix</keyword>
<dbReference type="Pfam" id="PF14559">
    <property type="entry name" value="TPR_19"/>
    <property type="match status" value="1"/>
</dbReference>
<dbReference type="InterPro" id="IPR011990">
    <property type="entry name" value="TPR-like_helical_dom_sf"/>
</dbReference>
<keyword evidence="5" id="KW-0677">Repeat</keyword>
<evidence type="ECO:0000313" key="12">
    <source>
        <dbReference type="EMBL" id="MBC5622107.1"/>
    </source>
</evidence>
<dbReference type="SMART" id="SM00028">
    <property type="entry name" value="TPR"/>
    <property type="match status" value="4"/>
</dbReference>
<dbReference type="Gene3D" id="1.25.40.10">
    <property type="entry name" value="Tetratricopeptide repeat domain"/>
    <property type="match status" value="2"/>
</dbReference>
<feature type="repeat" description="TPR" evidence="9">
    <location>
        <begin position="761"/>
        <end position="794"/>
    </location>
</feature>
<dbReference type="InterPro" id="IPR051685">
    <property type="entry name" value="Ycf3/AcsC/BcsC/TPR_MFPF"/>
</dbReference>
<evidence type="ECO:0000256" key="1">
    <source>
        <dbReference type="ARBA" id="ARBA00004127"/>
    </source>
</evidence>
<sequence length="1015" mass="116496">MEENVNKAIQVIGFSGNTDFHESLLDSGNDFRSNFVLLRSGCSHEEFLKTLQNVDADEVMLVDLDRVAVNTLSTFVQAYRKSCRKEHLYYVSGQKRKLWFGFMDVALWRGDRVITDSPVLIGQKSLFTRSYAGQDLDDNLLRAVSYSLQKAYVKFSRLETTVTWKGITATSNPAVNYLWRVPFQFLVSGRFFTTLFDPGNRARRDMVYRMLMLLFGIFVFFYMPYVSKDYGISGDEFVDHRHSGYVLDYFTKGDKAALNQPKTALHLYGNSMQVVAAVVANVIGADDVYAVRHVVCAFVGVLGVIVIGLMGLRFGGGLCGLLSMLMLFFSPRFFGHSMNNLKDIPFAVGYLVAIFYFVRLFDRYPVIKLRHVIGAVLGIALALGTRSGGLLLFPYLVMYGGLFYILWVGFKEFYKFLKYRKEVENILFLIVIVLFVGYFLSIVTWPFAMARPFTNVVFSLKEFTNYNIGLRTIFEGQQMMSNMLPVHYAPKYLMIASPLVVVIGFFGYFIFMVSRKKEFSLLSFFILFSLVFPVFWVIYQKSNLYGGIRHLLFVMPFMVLLAARFWTLLLSVAPKYLKLVSAFGFIGLLFLPARHMAVNHPNDYVYFNELVGGVKGAYGDYETDYYYNSLKKGVDWFKANVDYKGRPVTIVTNHSANLQHYFRKDTNVTVIYSRYYDKYSKDWDYMIFGNVYINSYQLKNGLFPVKEGFLHSVDVDGLPMCVIGERTSKKDYGAILLEKEKKYAEAEAELEDYLKAHPWNEEMWMRLARMYYSAHKHEDALRCAGEALKWQPQLMDALNIKALSALELGRYATAHQAVDGMLAQNDVASSSYYLKGLIYYTEGKDKEALDQVNKALRYNGRNDQALALGGDILKRNRSYAKAIETYEKVVRAKKADEKVLLSLAECYCRVKNYKMLEQVTTLLHEQGRDKVTLRKIEIRAFLQQKKSAEARELLLQMKDVKEDSELMLLWGLYELTEGRRASALEYAKKATELDPHDWEASELQNVLSKGGDIRL</sequence>
<keyword evidence="6 9" id="KW-0802">TPR repeat</keyword>
<keyword evidence="13" id="KW-1185">Reference proteome</keyword>
<evidence type="ECO:0000256" key="8">
    <source>
        <dbReference type="ARBA" id="ARBA00023136"/>
    </source>
</evidence>
<proteinExistence type="predicted"/>
<organism evidence="12 13">
    <name type="scientific">Butyricimonas hominis</name>
    <dbReference type="NCBI Taxonomy" id="2763032"/>
    <lineage>
        <taxon>Bacteria</taxon>
        <taxon>Pseudomonadati</taxon>
        <taxon>Bacteroidota</taxon>
        <taxon>Bacteroidia</taxon>
        <taxon>Bacteroidales</taxon>
        <taxon>Odoribacteraceae</taxon>
        <taxon>Butyricimonas</taxon>
    </lineage>
</organism>
<dbReference type="InterPro" id="IPR003342">
    <property type="entry name" value="ArnT-like_N"/>
</dbReference>
<gene>
    <name evidence="12" type="ORF">H8S64_13445</name>
</gene>
<evidence type="ECO:0000259" key="11">
    <source>
        <dbReference type="Pfam" id="PF02366"/>
    </source>
</evidence>
<comment type="subcellular location">
    <subcellularLocation>
        <location evidence="1">Endomembrane system</location>
        <topology evidence="1">Multi-pass membrane protein</topology>
    </subcellularLocation>
</comment>
<feature type="repeat" description="TPR" evidence="9">
    <location>
        <begin position="829"/>
        <end position="862"/>
    </location>
</feature>
<protein>
    <submittedName>
        <fullName evidence="12">Tetratricopeptide repeat protein</fullName>
    </submittedName>
</protein>
<dbReference type="PANTHER" id="PTHR44943">
    <property type="entry name" value="CELLULOSE SYNTHASE OPERON PROTEIN C"/>
    <property type="match status" value="1"/>
</dbReference>
<feature type="transmembrane region" description="Helical" evidence="10">
    <location>
        <begin position="206"/>
        <end position="225"/>
    </location>
</feature>
<evidence type="ECO:0000313" key="13">
    <source>
        <dbReference type="Proteomes" id="UP000646484"/>
    </source>
</evidence>
<keyword evidence="3" id="KW-0808">Transferase</keyword>
<dbReference type="Proteomes" id="UP000646484">
    <property type="component" value="Unassembled WGS sequence"/>
</dbReference>
<feature type="transmembrane region" description="Helical" evidence="10">
    <location>
        <begin position="344"/>
        <end position="362"/>
    </location>
</feature>
<evidence type="ECO:0000256" key="7">
    <source>
        <dbReference type="ARBA" id="ARBA00022989"/>
    </source>
</evidence>
<feature type="repeat" description="TPR" evidence="9">
    <location>
        <begin position="964"/>
        <end position="997"/>
    </location>
</feature>
<evidence type="ECO:0000256" key="5">
    <source>
        <dbReference type="ARBA" id="ARBA00022737"/>
    </source>
</evidence>
<dbReference type="EMBL" id="JACOOH010000005">
    <property type="protein sequence ID" value="MBC5622107.1"/>
    <property type="molecule type" value="Genomic_DNA"/>
</dbReference>
<evidence type="ECO:0000256" key="6">
    <source>
        <dbReference type="ARBA" id="ARBA00022803"/>
    </source>
</evidence>